<protein>
    <submittedName>
        <fullName evidence="1">Uncharacterized protein</fullName>
    </submittedName>
</protein>
<gene>
    <name evidence="1" type="ORF">KP509_19G075600</name>
</gene>
<evidence type="ECO:0000313" key="1">
    <source>
        <dbReference type="EMBL" id="KAH7353023.1"/>
    </source>
</evidence>
<name>A0A8T2SQA4_CERRI</name>
<reference evidence="1" key="1">
    <citation type="submission" date="2021-08" db="EMBL/GenBank/DDBJ databases">
        <title>WGS assembly of Ceratopteris richardii.</title>
        <authorList>
            <person name="Marchant D.B."/>
            <person name="Chen G."/>
            <person name="Jenkins J."/>
            <person name="Shu S."/>
            <person name="Leebens-Mack J."/>
            <person name="Grimwood J."/>
            <person name="Schmutz J."/>
            <person name="Soltis P."/>
            <person name="Soltis D."/>
            <person name="Chen Z.-H."/>
        </authorList>
    </citation>
    <scope>NUCLEOTIDE SEQUENCE</scope>
    <source>
        <strain evidence="1">Whitten #5841</strain>
        <tissue evidence="1">Leaf</tissue>
    </source>
</reference>
<dbReference type="AlphaFoldDB" id="A0A8T2SQA4"/>
<dbReference type="EMBL" id="CM035424">
    <property type="protein sequence ID" value="KAH7353023.1"/>
    <property type="molecule type" value="Genomic_DNA"/>
</dbReference>
<accession>A0A8T2SQA4</accession>
<organism evidence="1 2">
    <name type="scientific">Ceratopteris richardii</name>
    <name type="common">Triangle waterfern</name>
    <dbReference type="NCBI Taxonomy" id="49495"/>
    <lineage>
        <taxon>Eukaryota</taxon>
        <taxon>Viridiplantae</taxon>
        <taxon>Streptophyta</taxon>
        <taxon>Embryophyta</taxon>
        <taxon>Tracheophyta</taxon>
        <taxon>Polypodiopsida</taxon>
        <taxon>Polypodiidae</taxon>
        <taxon>Polypodiales</taxon>
        <taxon>Pteridineae</taxon>
        <taxon>Pteridaceae</taxon>
        <taxon>Parkerioideae</taxon>
        <taxon>Ceratopteris</taxon>
    </lineage>
</organism>
<proteinExistence type="predicted"/>
<keyword evidence="2" id="KW-1185">Reference proteome</keyword>
<comment type="caution">
    <text evidence="1">The sequence shown here is derived from an EMBL/GenBank/DDBJ whole genome shotgun (WGS) entry which is preliminary data.</text>
</comment>
<sequence length="101" mass="11102">MPHSPLPDLSGFVPDFLASLLHSSAIIPHSFPHSPPLLCPLSLYLDVHSCNPKTPTCTQVHAAPRVVNRNLTSSPSQFINCHLLGQWVSWLAACSIILRRE</sequence>
<evidence type="ECO:0000313" key="2">
    <source>
        <dbReference type="Proteomes" id="UP000825935"/>
    </source>
</evidence>
<dbReference type="Proteomes" id="UP000825935">
    <property type="component" value="Chromosome 19"/>
</dbReference>